<feature type="domain" description="Response regulatory" evidence="4">
    <location>
        <begin position="2"/>
        <end position="116"/>
    </location>
</feature>
<evidence type="ECO:0000256" key="1">
    <source>
        <dbReference type="ARBA" id="ARBA00023125"/>
    </source>
</evidence>
<evidence type="ECO:0000259" key="5">
    <source>
        <dbReference type="PROSITE" id="PS51755"/>
    </source>
</evidence>
<dbReference type="InterPro" id="IPR036388">
    <property type="entry name" value="WH-like_DNA-bd_sf"/>
</dbReference>
<gene>
    <name evidence="6" type="ORF">ACFPP7_06955</name>
</gene>
<dbReference type="InterPro" id="IPR001867">
    <property type="entry name" value="OmpR/PhoB-type_DNA-bd"/>
</dbReference>
<dbReference type="Gene3D" id="1.10.10.10">
    <property type="entry name" value="Winged helix-like DNA-binding domain superfamily/Winged helix DNA-binding domain"/>
    <property type="match status" value="1"/>
</dbReference>
<name>A0ABW0Q768_9BURK</name>
<dbReference type="CDD" id="cd00383">
    <property type="entry name" value="trans_reg_C"/>
    <property type="match status" value="1"/>
</dbReference>
<keyword evidence="2" id="KW-0597">Phosphoprotein</keyword>
<evidence type="ECO:0000313" key="6">
    <source>
        <dbReference type="EMBL" id="MFC5520655.1"/>
    </source>
</evidence>
<dbReference type="SMART" id="SM00448">
    <property type="entry name" value="REC"/>
    <property type="match status" value="1"/>
</dbReference>
<protein>
    <submittedName>
        <fullName evidence="6">Response regulator transcription factor</fullName>
    </submittedName>
</protein>
<dbReference type="Gene3D" id="3.40.50.2300">
    <property type="match status" value="1"/>
</dbReference>
<dbReference type="SMART" id="SM00862">
    <property type="entry name" value="Trans_reg_C"/>
    <property type="match status" value="1"/>
</dbReference>
<feature type="modified residue" description="4-aspartylphosphate" evidence="2">
    <location>
        <position position="51"/>
    </location>
</feature>
<evidence type="ECO:0000259" key="4">
    <source>
        <dbReference type="PROSITE" id="PS50110"/>
    </source>
</evidence>
<dbReference type="Proteomes" id="UP001596084">
    <property type="component" value="Unassembled WGS sequence"/>
</dbReference>
<dbReference type="RefSeq" id="WP_068831236.1">
    <property type="nucleotide sequence ID" value="NZ_JBHSMX010000011.1"/>
</dbReference>
<evidence type="ECO:0000256" key="3">
    <source>
        <dbReference type="PROSITE-ProRule" id="PRU01091"/>
    </source>
</evidence>
<organism evidence="6 7">
    <name type="scientific">Polaromonas jejuensis</name>
    <dbReference type="NCBI Taxonomy" id="457502"/>
    <lineage>
        <taxon>Bacteria</taxon>
        <taxon>Pseudomonadati</taxon>
        <taxon>Pseudomonadota</taxon>
        <taxon>Betaproteobacteria</taxon>
        <taxon>Burkholderiales</taxon>
        <taxon>Comamonadaceae</taxon>
        <taxon>Polaromonas</taxon>
    </lineage>
</organism>
<dbReference type="Pfam" id="PF00486">
    <property type="entry name" value="Trans_reg_C"/>
    <property type="match status" value="1"/>
</dbReference>
<dbReference type="InterPro" id="IPR011006">
    <property type="entry name" value="CheY-like_superfamily"/>
</dbReference>
<keyword evidence="7" id="KW-1185">Reference proteome</keyword>
<dbReference type="PANTHER" id="PTHR48111">
    <property type="entry name" value="REGULATOR OF RPOS"/>
    <property type="match status" value="1"/>
</dbReference>
<dbReference type="Gene3D" id="6.10.250.690">
    <property type="match status" value="1"/>
</dbReference>
<feature type="domain" description="OmpR/PhoB-type" evidence="5">
    <location>
        <begin position="124"/>
        <end position="218"/>
    </location>
</feature>
<keyword evidence="1 3" id="KW-0238">DNA-binding</keyword>
<dbReference type="EMBL" id="JBHSMX010000011">
    <property type="protein sequence ID" value="MFC5520655.1"/>
    <property type="molecule type" value="Genomic_DNA"/>
</dbReference>
<dbReference type="InterPro" id="IPR001789">
    <property type="entry name" value="Sig_transdc_resp-reg_receiver"/>
</dbReference>
<reference evidence="7" key="1">
    <citation type="journal article" date="2019" name="Int. J. Syst. Evol. Microbiol.">
        <title>The Global Catalogue of Microorganisms (GCM) 10K type strain sequencing project: providing services to taxonomists for standard genome sequencing and annotation.</title>
        <authorList>
            <consortium name="The Broad Institute Genomics Platform"/>
            <consortium name="The Broad Institute Genome Sequencing Center for Infectious Disease"/>
            <person name="Wu L."/>
            <person name="Ma J."/>
        </authorList>
    </citation>
    <scope>NUCLEOTIDE SEQUENCE [LARGE SCALE GENOMIC DNA]</scope>
    <source>
        <strain evidence="7">CGMCC 4.7277</strain>
    </source>
</reference>
<dbReference type="PROSITE" id="PS51755">
    <property type="entry name" value="OMPR_PHOB"/>
    <property type="match status" value="1"/>
</dbReference>
<dbReference type="SUPFAM" id="SSF52172">
    <property type="entry name" value="CheY-like"/>
    <property type="match status" value="1"/>
</dbReference>
<dbReference type="PANTHER" id="PTHR48111:SF37">
    <property type="entry name" value="RESPONSE REGULATOR PROTEIN CARR"/>
    <property type="match status" value="1"/>
</dbReference>
<dbReference type="Pfam" id="PF00072">
    <property type="entry name" value="Response_reg"/>
    <property type="match status" value="1"/>
</dbReference>
<dbReference type="PROSITE" id="PS50110">
    <property type="entry name" value="RESPONSE_REGULATORY"/>
    <property type="match status" value="1"/>
</dbReference>
<dbReference type="InterPro" id="IPR039420">
    <property type="entry name" value="WalR-like"/>
</dbReference>
<feature type="DNA-binding region" description="OmpR/PhoB-type" evidence="3">
    <location>
        <begin position="124"/>
        <end position="218"/>
    </location>
</feature>
<comment type="caution">
    <text evidence="6">The sequence shown here is derived from an EMBL/GenBank/DDBJ whole genome shotgun (WGS) entry which is preliminary data.</text>
</comment>
<evidence type="ECO:0000313" key="7">
    <source>
        <dbReference type="Proteomes" id="UP001596084"/>
    </source>
</evidence>
<sequence length="221" mass="24379">MRALLVEDDPDVGEHVSRALCEAGFLVDWARDGHEAWFKGDVENYDVGVLDLGLPLLDGLSVLRRWRSAGRTFPVLILSARGDWTEKVEGIETGADDYLSKPFEMGELVARMRAIVRRAAGLSAPLLSCGSLVLDTHRMTATFGSRPIRLSPLEFRFFVYLAHHPGRPVSAAELAEHLYGESDAGDTNAIEALVLRLRRKLGASLIETRRGFGYLLTGMAE</sequence>
<evidence type="ECO:0000256" key="2">
    <source>
        <dbReference type="PROSITE-ProRule" id="PRU00169"/>
    </source>
</evidence>
<dbReference type="InterPro" id="IPR016032">
    <property type="entry name" value="Sig_transdc_resp-reg_C-effctor"/>
</dbReference>
<dbReference type="SUPFAM" id="SSF46894">
    <property type="entry name" value="C-terminal effector domain of the bipartite response regulators"/>
    <property type="match status" value="1"/>
</dbReference>
<accession>A0ABW0Q768</accession>
<proteinExistence type="predicted"/>